<dbReference type="Proteomes" id="UP000577408">
    <property type="component" value="Unassembled WGS sequence"/>
</dbReference>
<feature type="signal peptide" evidence="3">
    <location>
        <begin position="1"/>
        <end position="27"/>
    </location>
</feature>
<dbReference type="InterPro" id="IPR035940">
    <property type="entry name" value="CAP_sf"/>
</dbReference>
<keyword evidence="2" id="KW-1133">Transmembrane helix</keyword>
<dbReference type="PANTHER" id="PTHR31157:SF1">
    <property type="entry name" value="SCP DOMAIN-CONTAINING PROTEIN"/>
    <property type="match status" value="1"/>
</dbReference>
<dbReference type="SUPFAM" id="SSF55797">
    <property type="entry name" value="PR-1-like"/>
    <property type="match status" value="1"/>
</dbReference>
<feature type="region of interest" description="Disordered" evidence="1">
    <location>
        <begin position="75"/>
        <end position="95"/>
    </location>
</feature>
<organism evidence="5 6">
    <name type="scientific">Corynebacterium wankanglinii</name>
    <dbReference type="NCBI Taxonomy" id="2735136"/>
    <lineage>
        <taxon>Bacteria</taxon>
        <taxon>Bacillati</taxon>
        <taxon>Actinomycetota</taxon>
        <taxon>Actinomycetes</taxon>
        <taxon>Mycobacteriales</taxon>
        <taxon>Corynebacteriaceae</taxon>
        <taxon>Corynebacterium</taxon>
    </lineage>
</organism>
<feature type="region of interest" description="Disordered" evidence="1">
    <location>
        <begin position="555"/>
        <end position="598"/>
    </location>
</feature>
<feature type="compositionally biased region" description="Polar residues" evidence="1">
    <location>
        <begin position="564"/>
        <end position="587"/>
    </location>
</feature>
<keyword evidence="3" id="KW-0732">Signal</keyword>
<sequence>MSPSRRLSASLVLALATSGLVISSASATPASDTVAAWESDRDAARMALDSATRDASAAQSELEAAEAALSNAQSAAAAAERRQREAEGAVDRQTRDNKVDFDAEIARLRDDVERARTAAAQATSAEAEAKTAWENASAATRQAAADRDAVQAELNRTAETVQEYDNALASKNAERERLIEERDYWANNRFNQAEYERVTAQAIVEMVNDYRRANGLAPLRTHASYNQQAGNWTRNMAANGFRHSPDAWGRSGENIALSGYYTPSSMTAEQWGKLAEQFFTQWRNSTKGHNQSMLDSQYQGIGVGIAFDSKGVAYSTTMFFIEDTKLADGRFYQTDGMTRTALNSGQPFYRAAGAKQLIGLGNWSAPNNPGNATVNNAKILGGRQAQAQKMQGLTARVDEKVDMSKRANPTKAAEINARVQAATREYNQMVDPRNAAAQRKTVLEQQRKAQQARVDAAAGAERDRQNQYDAVKTQRANAASALDRAQKAQANAPTGPAPVPANLLDERQAARDDAEVKRVAVAQAQRAVDEKKAAVDAARAKQSEAQSAYDGVLVAAPSPAGQDQPYNPTFNTHQSHAATAGTQVSTQGSDPDGESGDGSSVGSILGIVVVILGIIGLVAGLLAEGNPQLQLLFTGQL</sequence>
<accession>A0A7H0KAI6</accession>
<evidence type="ECO:0000256" key="2">
    <source>
        <dbReference type="SAM" id="Phobius"/>
    </source>
</evidence>
<evidence type="ECO:0000256" key="1">
    <source>
        <dbReference type="SAM" id="MobiDB-lite"/>
    </source>
</evidence>
<comment type="caution">
    <text evidence="5">The sequence shown here is derived from an EMBL/GenBank/DDBJ whole genome shotgun (WGS) entry which is preliminary data.</text>
</comment>
<evidence type="ECO:0000313" key="6">
    <source>
        <dbReference type="Proteomes" id="UP000577408"/>
    </source>
</evidence>
<protein>
    <recommendedName>
        <fullName evidence="4">SCP domain-containing protein</fullName>
    </recommendedName>
</protein>
<name>A0A7H0KAI6_9CORY</name>
<feature type="region of interest" description="Disordered" evidence="1">
    <location>
        <begin position="448"/>
        <end position="501"/>
    </location>
</feature>
<dbReference type="AlphaFoldDB" id="A0A7H0KAI6"/>
<reference evidence="5 6" key="1">
    <citation type="submission" date="2020-05" db="EMBL/GenBank/DDBJ databases">
        <title>Descriptions of Corynebacterium xxxx sp. nov., Corynebacterium yyyy sp. nov. and Corynebacterium zzzz sp. nov.</title>
        <authorList>
            <person name="Zhang G."/>
        </authorList>
    </citation>
    <scope>NUCLEOTIDE SEQUENCE [LARGE SCALE GENOMIC DNA]</scope>
    <source>
        <strain evidence="6">zg-913</strain>
    </source>
</reference>
<evidence type="ECO:0000259" key="4">
    <source>
        <dbReference type="Pfam" id="PF00188"/>
    </source>
</evidence>
<keyword evidence="2" id="KW-0472">Membrane</keyword>
<dbReference type="CDD" id="cd05379">
    <property type="entry name" value="CAP_bacterial"/>
    <property type="match status" value="1"/>
</dbReference>
<dbReference type="InterPro" id="IPR014044">
    <property type="entry name" value="CAP_dom"/>
</dbReference>
<proteinExistence type="predicted"/>
<dbReference type="Pfam" id="PF00188">
    <property type="entry name" value="CAP"/>
    <property type="match status" value="1"/>
</dbReference>
<dbReference type="EMBL" id="JABFED010000001">
    <property type="protein sequence ID" value="MBA1836361.1"/>
    <property type="molecule type" value="Genomic_DNA"/>
</dbReference>
<keyword evidence="2" id="KW-0812">Transmembrane</keyword>
<feature type="domain" description="SCP" evidence="4">
    <location>
        <begin position="204"/>
        <end position="313"/>
    </location>
</feature>
<evidence type="ECO:0000313" key="5">
    <source>
        <dbReference type="EMBL" id="MBA1836361.1"/>
    </source>
</evidence>
<feature type="chain" id="PRO_5035309594" description="SCP domain-containing protein" evidence="3">
    <location>
        <begin position="28"/>
        <end position="637"/>
    </location>
</feature>
<gene>
    <name evidence="5" type="ORF">HMA55_00225</name>
</gene>
<feature type="compositionally biased region" description="Basic and acidic residues" evidence="1">
    <location>
        <begin position="79"/>
        <end position="95"/>
    </location>
</feature>
<keyword evidence="6" id="KW-1185">Reference proteome</keyword>
<dbReference type="PANTHER" id="PTHR31157">
    <property type="entry name" value="SCP DOMAIN-CONTAINING PROTEIN"/>
    <property type="match status" value="1"/>
</dbReference>
<evidence type="ECO:0000256" key="3">
    <source>
        <dbReference type="SAM" id="SignalP"/>
    </source>
</evidence>
<feature type="compositionally biased region" description="Low complexity" evidence="1">
    <location>
        <begin position="448"/>
        <end position="459"/>
    </location>
</feature>
<feature type="region of interest" description="Disordered" evidence="1">
    <location>
        <begin position="119"/>
        <end position="140"/>
    </location>
</feature>
<dbReference type="RefSeq" id="WP_181191097.1">
    <property type="nucleotide sequence ID" value="NZ_JABFED010000001.1"/>
</dbReference>
<feature type="transmembrane region" description="Helical" evidence="2">
    <location>
        <begin position="604"/>
        <end position="623"/>
    </location>
</feature>
<dbReference type="Gene3D" id="3.40.33.10">
    <property type="entry name" value="CAP"/>
    <property type="match status" value="1"/>
</dbReference>